<dbReference type="InterPro" id="IPR046200">
    <property type="entry name" value="DUF6233"/>
</dbReference>
<gene>
    <name evidence="1" type="ORF">ACFO3R_29300</name>
</gene>
<evidence type="ECO:0000313" key="2">
    <source>
        <dbReference type="Proteomes" id="UP001595871"/>
    </source>
</evidence>
<dbReference type="RefSeq" id="WP_200693834.1">
    <property type="nucleotide sequence ID" value="NZ_BAAAYA010000005.1"/>
</dbReference>
<name>A0ABV8NBU9_9ACTN</name>
<sequence length="110" mass="12515">MSEQSSRLEMLRFLLRVQEQQLHATRRWIADEERREAERHQGEQARPPQPDWVLELGIGVGAKPAEVHAGHCYAIGDRRRPITRDQAITALTDGVEACPHCRPDTDLGLL</sequence>
<keyword evidence="2" id="KW-1185">Reference proteome</keyword>
<proteinExistence type="predicted"/>
<evidence type="ECO:0000313" key="1">
    <source>
        <dbReference type="EMBL" id="MFC4190443.1"/>
    </source>
</evidence>
<comment type="caution">
    <text evidence="1">The sequence shown here is derived from an EMBL/GenBank/DDBJ whole genome shotgun (WGS) entry which is preliminary data.</text>
</comment>
<organism evidence="1 2">
    <name type="scientific">Streptomyces flavovirens</name>
    <dbReference type="NCBI Taxonomy" id="52258"/>
    <lineage>
        <taxon>Bacteria</taxon>
        <taxon>Bacillati</taxon>
        <taxon>Actinomycetota</taxon>
        <taxon>Actinomycetes</taxon>
        <taxon>Kitasatosporales</taxon>
        <taxon>Streptomycetaceae</taxon>
        <taxon>Streptomyces</taxon>
    </lineage>
</organism>
<reference evidence="2" key="1">
    <citation type="journal article" date="2019" name="Int. J. Syst. Evol. Microbiol.">
        <title>The Global Catalogue of Microorganisms (GCM) 10K type strain sequencing project: providing services to taxonomists for standard genome sequencing and annotation.</title>
        <authorList>
            <consortium name="The Broad Institute Genomics Platform"/>
            <consortium name="The Broad Institute Genome Sequencing Center for Infectious Disease"/>
            <person name="Wu L."/>
            <person name="Ma J."/>
        </authorList>
    </citation>
    <scope>NUCLEOTIDE SEQUENCE [LARGE SCALE GENOMIC DNA]</scope>
    <source>
        <strain evidence="2">CCM 3243</strain>
    </source>
</reference>
<dbReference type="Pfam" id="PF19746">
    <property type="entry name" value="DUF6233"/>
    <property type="match status" value="1"/>
</dbReference>
<protein>
    <submittedName>
        <fullName evidence="1">DUF6233 domain-containing protein</fullName>
    </submittedName>
</protein>
<accession>A0ABV8NBU9</accession>
<dbReference type="EMBL" id="JBHSCF010000055">
    <property type="protein sequence ID" value="MFC4190443.1"/>
    <property type="molecule type" value="Genomic_DNA"/>
</dbReference>
<dbReference type="Proteomes" id="UP001595871">
    <property type="component" value="Unassembled WGS sequence"/>
</dbReference>